<dbReference type="EMBL" id="FQUZ01000051">
    <property type="protein sequence ID" value="SHF88430.1"/>
    <property type="molecule type" value="Genomic_DNA"/>
</dbReference>
<protein>
    <submittedName>
        <fullName evidence="2">Uncharacterized protein</fullName>
    </submittedName>
</protein>
<organism evidence="2 3">
    <name type="scientific">Lampropedia hyalina DSM 16112</name>
    <dbReference type="NCBI Taxonomy" id="1122156"/>
    <lineage>
        <taxon>Bacteria</taxon>
        <taxon>Pseudomonadati</taxon>
        <taxon>Pseudomonadota</taxon>
        <taxon>Betaproteobacteria</taxon>
        <taxon>Burkholderiales</taxon>
        <taxon>Comamonadaceae</taxon>
        <taxon>Lampropedia</taxon>
    </lineage>
</organism>
<feature type="region of interest" description="Disordered" evidence="1">
    <location>
        <begin position="19"/>
        <end position="99"/>
    </location>
</feature>
<dbReference type="AlphaFoldDB" id="A0A1M5F9Z8"/>
<dbReference type="Proteomes" id="UP000184327">
    <property type="component" value="Unassembled WGS sequence"/>
</dbReference>
<feature type="compositionally biased region" description="Basic and acidic residues" evidence="1">
    <location>
        <begin position="88"/>
        <end position="99"/>
    </location>
</feature>
<evidence type="ECO:0000313" key="3">
    <source>
        <dbReference type="Proteomes" id="UP000184327"/>
    </source>
</evidence>
<proteinExistence type="predicted"/>
<feature type="non-terminal residue" evidence="2">
    <location>
        <position position="1"/>
    </location>
</feature>
<gene>
    <name evidence="2" type="ORF">SAMN02745117_02770</name>
</gene>
<reference evidence="2 3" key="1">
    <citation type="submission" date="2016-11" db="EMBL/GenBank/DDBJ databases">
        <authorList>
            <person name="Jaros S."/>
            <person name="Januszkiewicz K."/>
            <person name="Wedrychowicz H."/>
        </authorList>
    </citation>
    <scope>NUCLEOTIDE SEQUENCE [LARGE SCALE GENOMIC DNA]</scope>
    <source>
        <strain evidence="2 3">DSM 16112</strain>
    </source>
</reference>
<name>A0A1M5F9Z8_9BURK</name>
<sequence length="210" mass="24374">QEYEGKIWNLAYRLEQLEKRASEPRAEQVGPTVEGAQREPLQAQLEHERAQLEQAQRQRRVAEQRMQEGAGQQEELRQRLEQVQGQLEGERQQGREREEQVRRRVRELEEQNRALRLSWSWRITAPLRAVMQQLQAMAKAAPGKTRMLPSQGPDAPDAAVPPVWPTETMPPVPRHWSLANLPPHAKQLHQIIVSESHRRLPPEEQDRCAS</sequence>
<accession>A0A1M5F9Z8</accession>
<evidence type="ECO:0000313" key="2">
    <source>
        <dbReference type="EMBL" id="SHF88430.1"/>
    </source>
</evidence>
<keyword evidence="3" id="KW-1185">Reference proteome</keyword>
<evidence type="ECO:0000256" key="1">
    <source>
        <dbReference type="SAM" id="MobiDB-lite"/>
    </source>
</evidence>